<dbReference type="PANTHER" id="PTHR36118">
    <property type="entry name" value="ION-TRANSLOCATING OXIDOREDUCTASE COMPLEX SUBUNIT G"/>
    <property type="match status" value="1"/>
</dbReference>
<accession>A0A6S6SA75</accession>
<dbReference type="InterPro" id="IPR010209">
    <property type="entry name" value="Ion_transpt_RnfG/RsxG"/>
</dbReference>
<evidence type="ECO:0000256" key="5">
    <source>
        <dbReference type="ARBA" id="ARBA00022982"/>
    </source>
</evidence>
<evidence type="ECO:0000256" key="1">
    <source>
        <dbReference type="ARBA" id="ARBA00022448"/>
    </source>
</evidence>
<dbReference type="GO" id="GO:0009055">
    <property type="term" value="F:electron transfer activity"/>
    <property type="evidence" value="ECO:0007669"/>
    <property type="project" value="InterPro"/>
</dbReference>
<proteinExistence type="predicted"/>
<dbReference type="EMBL" id="CACVAS010000020">
    <property type="protein sequence ID" value="CAA6801994.1"/>
    <property type="molecule type" value="Genomic_DNA"/>
</dbReference>
<keyword evidence="5" id="KW-0249">Electron transport</keyword>
<dbReference type="GO" id="GO:0010181">
    <property type="term" value="F:FMN binding"/>
    <property type="evidence" value="ECO:0007669"/>
    <property type="project" value="InterPro"/>
</dbReference>
<keyword evidence="3" id="KW-0285">Flavoprotein</keyword>
<dbReference type="Pfam" id="PF04205">
    <property type="entry name" value="FMN_bind"/>
    <property type="match status" value="1"/>
</dbReference>
<dbReference type="InterPro" id="IPR007329">
    <property type="entry name" value="FMN-bd"/>
</dbReference>
<evidence type="ECO:0000313" key="7">
    <source>
        <dbReference type="EMBL" id="CAA6801994.1"/>
    </source>
</evidence>
<organism evidence="7">
    <name type="scientific">uncultured Sulfurovum sp</name>
    <dbReference type="NCBI Taxonomy" id="269237"/>
    <lineage>
        <taxon>Bacteria</taxon>
        <taxon>Pseudomonadati</taxon>
        <taxon>Campylobacterota</taxon>
        <taxon>Epsilonproteobacteria</taxon>
        <taxon>Campylobacterales</taxon>
        <taxon>Sulfurovaceae</taxon>
        <taxon>Sulfurovum</taxon>
        <taxon>environmental samples</taxon>
    </lineage>
</organism>
<dbReference type="AlphaFoldDB" id="A0A6S6SA75"/>
<dbReference type="PANTHER" id="PTHR36118:SF1">
    <property type="entry name" value="ION-TRANSLOCATING OXIDOREDUCTASE COMPLEX SUBUNIT G"/>
    <property type="match status" value="1"/>
</dbReference>
<name>A0A6S6SA75_9BACT</name>
<feature type="domain" description="FMN-binding" evidence="6">
    <location>
        <begin position="94"/>
        <end position="172"/>
    </location>
</feature>
<gene>
    <name evidence="7" type="ORF">HELGO_WM2525</name>
</gene>
<dbReference type="GO" id="GO:0005886">
    <property type="term" value="C:plasma membrane"/>
    <property type="evidence" value="ECO:0007669"/>
    <property type="project" value="InterPro"/>
</dbReference>
<evidence type="ECO:0000256" key="4">
    <source>
        <dbReference type="ARBA" id="ARBA00022643"/>
    </source>
</evidence>
<sequence>MKKSNMNKIMMGLFLFITLAHTKEGISLKEIFADAFGKSATVLQKNILLTNSEKTRLQKMAKAKIDSSKMRFYVAKEGQNVKGYGVLLTQRIRTKKATILYVIAKDESIQSIEILSFKEPSEYKPNSTWLEVFHGKVNDKNLFVNKDIPMISGATMSARALSDAARIALAIVSREKN</sequence>
<protein>
    <recommendedName>
        <fullName evidence="6">FMN-binding domain-containing protein</fullName>
    </recommendedName>
</protein>
<dbReference type="GO" id="GO:0022900">
    <property type="term" value="P:electron transport chain"/>
    <property type="evidence" value="ECO:0007669"/>
    <property type="project" value="InterPro"/>
</dbReference>
<evidence type="ECO:0000256" key="3">
    <source>
        <dbReference type="ARBA" id="ARBA00022630"/>
    </source>
</evidence>
<keyword evidence="1" id="KW-0813">Transport</keyword>
<evidence type="ECO:0000259" key="6">
    <source>
        <dbReference type="SMART" id="SM00900"/>
    </source>
</evidence>
<keyword evidence="4" id="KW-0288">FMN</keyword>
<dbReference type="SMART" id="SM00900">
    <property type="entry name" value="FMN_bind"/>
    <property type="match status" value="1"/>
</dbReference>
<evidence type="ECO:0000256" key="2">
    <source>
        <dbReference type="ARBA" id="ARBA00022553"/>
    </source>
</evidence>
<keyword evidence="2" id="KW-0597">Phosphoprotein</keyword>
<reference evidence="7" key="1">
    <citation type="submission" date="2020-01" db="EMBL/GenBank/DDBJ databases">
        <authorList>
            <person name="Meier V. D."/>
            <person name="Meier V D."/>
        </authorList>
    </citation>
    <scope>NUCLEOTIDE SEQUENCE</scope>
    <source>
        <strain evidence="7">HLG_WM_MAG_01</strain>
    </source>
</reference>